<dbReference type="GO" id="GO:0004519">
    <property type="term" value="F:endonuclease activity"/>
    <property type="evidence" value="ECO:0007669"/>
    <property type="project" value="UniProtKB-KW"/>
</dbReference>
<evidence type="ECO:0000256" key="7">
    <source>
        <dbReference type="ARBA" id="ARBA00022842"/>
    </source>
</evidence>
<feature type="domain" description="Endonuclease/exonuclease/phosphatase" evidence="10">
    <location>
        <begin position="87"/>
        <end position="341"/>
    </location>
</feature>
<dbReference type="AlphaFoldDB" id="A0A4R7VIF7"/>
<keyword evidence="8" id="KW-0234">DNA repair</keyword>
<proteinExistence type="predicted"/>
<dbReference type="InterPro" id="IPR051547">
    <property type="entry name" value="TDP2-like"/>
</dbReference>
<keyword evidence="3" id="KW-0540">Nuclease</keyword>
<evidence type="ECO:0000256" key="6">
    <source>
        <dbReference type="ARBA" id="ARBA00022801"/>
    </source>
</evidence>
<evidence type="ECO:0000313" key="11">
    <source>
        <dbReference type="EMBL" id="TDV48967.1"/>
    </source>
</evidence>
<evidence type="ECO:0000256" key="5">
    <source>
        <dbReference type="ARBA" id="ARBA00022763"/>
    </source>
</evidence>
<evidence type="ECO:0000256" key="4">
    <source>
        <dbReference type="ARBA" id="ARBA00022723"/>
    </source>
</evidence>
<evidence type="ECO:0000256" key="3">
    <source>
        <dbReference type="ARBA" id="ARBA00022722"/>
    </source>
</evidence>
<feature type="compositionally biased region" description="Basic and acidic residues" evidence="9">
    <location>
        <begin position="7"/>
        <end position="19"/>
    </location>
</feature>
<keyword evidence="4" id="KW-0479">Metal-binding</keyword>
<evidence type="ECO:0000256" key="1">
    <source>
        <dbReference type="ARBA" id="ARBA00001936"/>
    </source>
</evidence>
<dbReference type="GO" id="GO:0006281">
    <property type="term" value="P:DNA repair"/>
    <property type="evidence" value="ECO:0007669"/>
    <property type="project" value="UniProtKB-KW"/>
</dbReference>
<dbReference type="GO" id="GO:0046872">
    <property type="term" value="F:metal ion binding"/>
    <property type="evidence" value="ECO:0007669"/>
    <property type="project" value="UniProtKB-KW"/>
</dbReference>
<dbReference type="PANTHER" id="PTHR15822:SF4">
    <property type="entry name" value="TYROSYL-DNA PHOSPHODIESTERASE 2"/>
    <property type="match status" value="1"/>
</dbReference>
<evidence type="ECO:0000256" key="8">
    <source>
        <dbReference type="ARBA" id="ARBA00023204"/>
    </source>
</evidence>
<sequence length="364" mass="38934">MPPAPPDYRRPRPERDPRRPTSAGAYSGPGHEGDGVGRHQHLLTRRRTAISCVDPGPGAGSATGVVGPANRAGTWHPRRMSDILRVVTYNVLTIAEADGPARHRIMRRVFPGLGADIVALQEVTRGADSDQVAELLGSEFTVVDLPGGSSAGAGECLATRLPVAAVHALDVPVSGEGPQAVRATAVAVEVLAPQPIGSVLVVHHRGTFELPFEHARERQAVATARFVEELAADRDELPVVLLGDLNAATDAASVRFLTGKQSLDGFSVRYEDAWAAVHGDRPGHTFSPRNPLVRAGQLPSERGRRIDHVLVRSGAYGPALEVADCRMLFTDPVDGVWLSDHFGLLADLRRPEHRPGHWAEDVTG</sequence>
<evidence type="ECO:0000256" key="9">
    <source>
        <dbReference type="SAM" id="MobiDB-lite"/>
    </source>
</evidence>
<dbReference type="InterPro" id="IPR005135">
    <property type="entry name" value="Endo/exonuclease/phosphatase"/>
</dbReference>
<dbReference type="GO" id="GO:0004527">
    <property type="term" value="F:exonuclease activity"/>
    <property type="evidence" value="ECO:0007669"/>
    <property type="project" value="UniProtKB-KW"/>
</dbReference>
<keyword evidence="12" id="KW-1185">Reference proteome</keyword>
<keyword evidence="6 11" id="KW-0378">Hydrolase</keyword>
<organism evidence="11 12">
    <name type="scientific">Actinophytocola oryzae</name>
    <dbReference type="NCBI Taxonomy" id="502181"/>
    <lineage>
        <taxon>Bacteria</taxon>
        <taxon>Bacillati</taxon>
        <taxon>Actinomycetota</taxon>
        <taxon>Actinomycetes</taxon>
        <taxon>Pseudonocardiales</taxon>
        <taxon>Pseudonocardiaceae</taxon>
    </lineage>
</organism>
<protein>
    <submittedName>
        <fullName evidence="11">Endonuclease/exonuclease/phosphatase family metal-dependent hydrolase</fullName>
    </submittedName>
</protein>
<dbReference type="Gene3D" id="3.60.10.10">
    <property type="entry name" value="Endonuclease/exonuclease/phosphatase"/>
    <property type="match status" value="1"/>
</dbReference>
<reference evidence="11 12" key="1">
    <citation type="submission" date="2019-03" db="EMBL/GenBank/DDBJ databases">
        <title>Genomic Encyclopedia of Archaeal and Bacterial Type Strains, Phase II (KMG-II): from individual species to whole genera.</title>
        <authorList>
            <person name="Goeker M."/>
        </authorList>
    </citation>
    <scope>NUCLEOTIDE SEQUENCE [LARGE SCALE GENOMIC DNA]</scope>
    <source>
        <strain evidence="11 12">DSM 45499</strain>
    </source>
</reference>
<comment type="cofactor">
    <cofactor evidence="2">
        <name>Mg(2+)</name>
        <dbReference type="ChEBI" id="CHEBI:18420"/>
    </cofactor>
</comment>
<keyword evidence="11" id="KW-0269">Exonuclease</keyword>
<dbReference type="PANTHER" id="PTHR15822">
    <property type="entry name" value="TRAF AND TNF RECEPTOR-ASSOCIATED PROTEIN"/>
    <property type="match status" value="1"/>
</dbReference>
<dbReference type="Proteomes" id="UP000294927">
    <property type="component" value="Unassembled WGS sequence"/>
</dbReference>
<keyword evidence="7" id="KW-0460">Magnesium</keyword>
<feature type="region of interest" description="Disordered" evidence="9">
    <location>
        <begin position="1"/>
        <end position="37"/>
    </location>
</feature>
<keyword evidence="11" id="KW-0255">Endonuclease</keyword>
<evidence type="ECO:0000256" key="2">
    <source>
        <dbReference type="ARBA" id="ARBA00001946"/>
    </source>
</evidence>
<comment type="cofactor">
    <cofactor evidence="1">
        <name>Mn(2+)</name>
        <dbReference type="ChEBI" id="CHEBI:29035"/>
    </cofactor>
</comment>
<evidence type="ECO:0000259" key="10">
    <source>
        <dbReference type="Pfam" id="PF03372"/>
    </source>
</evidence>
<dbReference type="Pfam" id="PF03372">
    <property type="entry name" value="Exo_endo_phos"/>
    <property type="match status" value="1"/>
</dbReference>
<comment type="caution">
    <text evidence="11">The sequence shown here is derived from an EMBL/GenBank/DDBJ whole genome shotgun (WGS) entry which is preliminary data.</text>
</comment>
<dbReference type="OrthoDB" id="9787701at2"/>
<accession>A0A4R7VIF7</accession>
<name>A0A4R7VIF7_9PSEU</name>
<dbReference type="EMBL" id="SOCP01000008">
    <property type="protein sequence ID" value="TDV48967.1"/>
    <property type="molecule type" value="Genomic_DNA"/>
</dbReference>
<evidence type="ECO:0000313" key="12">
    <source>
        <dbReference type="Proteomes" id="UP000294927"/>
    </source>
</evidence>
<dbReference type="SUPFAM" id="SSF56219">
    <property type="entry name" value="DNase I-like"/>
    <property type="match status" value="1"/>
</dbReference>
<dbReference type="InterPro" id="IPR036691">
    <property type="entry name" value="Endo/exonu/phosph_ase_sf"/>
</dbReference>
<gene>
    <name evidence="11" type="ORF">CLV71_108328</name>
</gene>
<keyword evidence="5" id="KW-0227">DNA damage</keyword>